<dbReference type="InterPro" id="IPR036860">
    <property type="entry name" value="SH2_dom_sf"/>
</dbReference>
<evidence type="ECO:0000259" key="5">
    <source>
        <dbReference type="PROSITE" id="PS50001"/>
    </source>
</evidence>
<evidence type="ECO:0000256" key="4">
    <source>
        <dbReference type="PROSITE-ProRule" id="PRU00191"/>
    </source>
</evidence>
<dbReference type="GO" id="GO:0005737">
    <property type="term" value="C:cytoplasm"/>
    <property type="evidence" value="ECO:0007669"/>
    <property type="project" value="TreeGrafter"/>
</dbReference>
<dbReference type="WBParaSite" id="Minc3s03804g34864">
    <property type="protein sequence ID" value="Minc3s03804g34864"/>
    <property type="gene ID" value="Minc3s03804g34864"/>
</dbReference>
<evidence type="ECO:0000256" key="1">
    <source>
        <dbReference type="ARBA" id="ARBA00013064"/>
    </source>
</evidence>
<keyword evidence="3" id="KW-0904">Protein phosphatase</keyword>
<dbReference type="SUPFAM" id="SSF55550">
    <property type="entry name" value="SH2 domain"/>
    <property type="match status" value="1"/>
</dbReference>
<evidence type="ECO:0000256" key="2">
    <source>
        <dbReference type="ARBA" id="ARBA00022801"/>
    </source>
</evidence>
<proteinExistence type="predicted"/>
<dbReference type="PANTHER" id="PTHR46257:SF3">
    <property type="entry name" value="TYROSINE-PROTEIN PHOSPHATASE CORKSCREW"/>
    <property type="match status" value="1"/>
</dbReference>
<protein>
    <recommendedName>
        <fullName evidence="1">protein-tyrosine-phosphatase</fullName>
        <ecNumber evidence="1">3.1.3.48</ecNumber>
    </recommendedName>
</protein>
<dbReference type="Proteomes" id="UP000887563">
    <property type="component" value="Unplaced"/>
</dbReference>
<keyword evidence="4" id="KW-0727">SH2 domain</keyword>
<dbReference type="Pfam" id="PF00017">
    <property type="entry name" value="SH2"/>
    <property type="match status" value="1"/>
</dbReference>
<accession>A0A914N905</accession>
<dbReference type="PANTHER" id="PTHR46257">
    <property type="entry name" value="TYROSINE-PROTEIN PHOSPHATASE CORKSCREW"/>
    <property type="match status" value="1"/>
</dbReference>
<dbReference type="InterPro" id="IPR000980">
    <property type="entry name" value="SH2"/>
</dbReference>
<dbReference type="GO" id="GO:0004726">
    <property type="term" value="F:non-membrane spanning protein tyrosine phosphatase activity"/>
    <property type="evidence" value="ECO:0007669"/>
    <property type="project" value="TreeGrafter"/>
</dbReference>
<evidence type="ECO:0000313" key="6">
    <source>
        <dbReference type="Proteomes" id="UP000887563"/>
    </source>
</evidence>
<dbReference type="Gene3D" id="3.30.505.10">
    <property type="entry name" value="SH2 domain"/>
    <property type="match status" value="1"/>
</dbReference>
<dbReference type="GO" id="GO:0030154">
    <property type="term" value="P:cell differentiation"/>
    <property type="evidence" value="ECO:0007669"/>
    <property type="project" value="TreeGrafter"/>
</dbReference>
<dbReference type="EC" id="3.1.3.48" evidence="1"/>
<keyword evidence="2" id="KW-0378">Hydrolase</keyword>
<keyword evidence="6" id="KW-1185">Reference proteome</keyword>
<feature type="domain" description="SH2" evidence="5">
    <location>
        <begin position="6"/>
        <end position="104"/>
    </location>
</feature>
<dbReference type="PROSITE" id="PS50001">
    <property type="entry name" value="SH2"/>
    <property type="match status" value="1"/>
</dbReference>
<reference evidence="7" key="1">
    <citation type="submission" date="2022-11" db="UniProtKB">
        <authorList>
            <consortium name="WormBaseParasite"/>
        </authorList>
    </citation>
    <scope>IDENTIFICATION</scope>
</reference>
<name>A0A914N905_MELIC</name>
<dbReference type="GO" id="GO:0001784">
    <property type="term" value="F:phosphotyrosine residue binding"/>
    <property type="evidence" value="ECO:0007669"/>
    <property type="project" value="TreeGrafter"/>
</dbReference>
<dbReference type="AlphaFoldDB" id="A0A914N905"/>
<sequence length="162" mass="18324">MPVERRFFYEITGERARELLFLYGSNGEFIVRPSESSASDYTLSIHRGTRVTHVKIVHNPLSKTLRLPSGHDFHSVEAVVQFLESNPKVLTEADGLSIELTRPAQLPIAETVVNVGSDRWFYLFFYFSKREGSSLVDPAPHRGRFQQGNLSSSLIETILPSE</sequence>
<organism evidence="6 7">
    <name type="scientific">Meloidogyne incognita</name>
    <name type="common">Southern root-knot nematode worm</name>
    <name type="synonym">Oxyuris incognita</name>
    <dbReference type="NCBI Taxonomy" id="6306"/>
    <lineage>
        <taxon>Eukaryota</taxon>
        <taxon>Metazoa</taxon>
        <taxon>Ecdysozoa</taxon>
        <taxon>Nematoda</taxon>
        <taxon>Chromadorea</taxon>
        <taxon>Rhabditida</taxon>
        <taxon>Tylenchina</taxon>
        <taxon>Tylenchomorpha</taxon>
        <taxon>Tylenchoidea</taxon>
        <taxon>Meloidogynidae</taxon>
        <taxon>Meloidogyninae</taxon>
        <taxon>Meloidogyne</taxon>
        <taxon>Meloidogyne incognita group</taxon>
    </lineage>
</organism>
<dbReference type="InterPro" id="IPR052123">
    <property type="entry name" value="Non-rcpt_Tyr_Phosphatase"/>
</dbReference>
<dbReference type="GO" id="GO:0000278">
    <property type="term" value="P:mitotic cell cycle"/>
    <property type="evidence" value="ECO:0007669"/>
    <property type="project" value="TreeGrafter"/>
</dbReference>
<dbReference type="GO" id="GO:0035556">
    <property type="term" value="P:intracellular signal transduction"/>
    <property type="evidence" value="ECO:0007669"/>
    <property type="project" value="TreeGrafter"/>
</dbReference>
<dbReference type="SMART" id="SM00252">
    <property type="entry name" value="SH2"/>
    <property type="match status" value="1"/>
</dbReference>
<evidence type="ECO:0000256" key="3">
    <source>
        <dbReference type="ARBA" id="ARBA00022912"/>
    </source>
</evidence>
<evidence type="ECO:0000313" key="7">
    <source>
        <dbReference type="WBParaSite" id="Minc3s03804g34864"/>
    </source>
</evidence>